<dbReference type="Proteomes" id="UP000308886">
    <property type="component" value="Unassembled WGS sequence"/>
</dbReference>
<sequence length="257" mass="29610">MPSFTAVFSYRYLSSFKLKCSELTKVNREYLERGLQLCKFALTKLLNETDSDMDKSEKDTEQRILEAAIKEFSLKGFDGARTASIAAEAGVTHAMLHYYFRTKEKLFECVFKDKMQYVLDMVLVPIVRAEGSIKERICKGIEAHFDFLMANKDLPLFVFTTLHSRPEMFREAVNGLAPVFREQLKEVQCECDKAHEAGEIGRVDVPMLLCDIACLNVFPFLASPMMMVVAGYPQERYGEFMEMRKRETVETILKRIQ</sequence>
<evidence type="ECO:0000313" key="1">
    <source>
        <dbReference type="EMBL" id="TGX83163.1"/>
    </source>
</evidence>
<evidence type="ECO:0000313" key="2">
    <source>
        <dbReference type="Proteomes" id="UP000308886"/>
    </source>
</evidence>
<comment type="caution">
    <text evidence="1">The sequence shown here is derived from an EMBL/GenBank/DDBJ whole genome shotgun (WGS) entry which is preliminary data.</text>
</comment>
<reference evidence="1" key="1">
    <citation type="submission" date="2019-04" db="EMBL/GenBank/DDBJ databases">
        <title>Microbes associate with the intestines of laboratory mice.</title>
        <authorList>
            <person name="Navarre W."/>
            <person name="Wong E."/>
            <person name="Huang K."/>
            <person name="Tropini C."/>
            <person name="Ng K."/>
            <person name="Yu B."/>
        </authorList>
    </citation>
    <scope>NUCLEOTIDE SEQUENCE</scope>
    <source>
        <strain evidence="1">NM73_A23</strain>
    </source>
</reference>
<accession>A0AC61QSR5</accession>
<proteinExistence type="predicted"/>
<keyword evidence="2" id="KW-1185">Reference proteome</keyword>
<organism evidence="1 2">
    <name type="scientific">Palleniella muris</name>
    <dbReference type="NCBI Taxonomy" id="3038145"/>
    <lineage>
        <taxon>Bacteria</taxon>
        <taxon>Pseudomonadati</taxon>
        <taxon>Bacteroidota</taxon>
        <taxon>Bacteroidia</taxon>
        <taxon>Bacteroidales</taxon>
        <taxon>Prevotellaceae</taxon>
        <taxon>Palleniella</taxon>
    </lineage>
</organism>
<gene>
    <name evidence="1" type="ORF">E5358_04255</name>
</gene>
<name>A0AC61QSR5_9BACT</name>
<protein>
    <submittedName>
        <fullName evidence="1">TetR/AcrR family transcriptional regulator</fullName>
    </submittedName>
</protein>
<dbReference type="EMBL" id="SRZC01000005">
    <property type="protein sequence ID" value="TGX83163.1"/>
    <property type="molecule type" value="Genomic_DNA"/>
</dbReference>